<dbReference type="SUPFAM" id="SSF53474">
    <property type="entry name" value="alpha/beta-Hydrolases"/>
    <property type="match status" value="1"/>
</dbReference>
<dbReference type="PANTHER" id="PTHR43798:SF29">
    <property type="entry name" value="AB HYDROLASE-1 DOMAIN-CONTAINING PROTEIN"/>
    <property type="match status" value="1"/>
</dbReference>
<reference evidence="2 3" key="1">
    <citation type="submission" date="2014-01" db="EMBL/GenBank/DDBJ databases">
        <title>Roseivivax isoporae LMG 25204 Genome Sequencing.</title>
        <authorList>
            <person name="Lai Q."/>
            <person name="Li G."/>
            <person name="Shao Z."/>
        </authorList>
    </citation>
    <scope>NUCLEOTIDE SEQUENCE [LARGE SCALE GENOMIC DNA]</scope>
    <source>
        <strain evidence="2 3">LMG 25204</strain>
    </source>
</reference>
<dbReference type="InterPro" id="IPR029058">
    <property type="entry name" value="AB_hydrolase_fold"/>
</dbReference>
<name>X7FAU9_9RHOB</name>
<dbReference type="RefSeq" id="WP_043769302.1">
    <property type="nucleotide sequence ID" value="NZ_JAME01000011.1"/>
</dbReference>
<dbReference type="InterPro" id="IPR050266">
    <property type="entry name" value="AB_hydrolase_sf"/>
</dbReference>
<comment type="caution">
    <text evidence="2">The sequence shown here is derived from an EMBL/GenBank/DDBJ whole genome shotgun (WGS) entry which is preliminary data.</text>
</comment>
<keyword evidence="2" id="KW-0378">Hydrolase</keyword>
<accession>X7FAU9</accession>
<sequence length="236" mass="25504">MSEALVLVPGIGADARLFRPQIEHLSRRRPVTVVPAARGERIEEMASDILPHLPQRFALAGHGLGGMVAMEIVRRAPDRVTRIALLSTSPLPDTPPEAAAREPRLIAARSGRLSDALSEEVPATALAPGPGRMAIAASFREMALSIGPESYSRQVRALQRRKDQQATLRRLRVPALVLCGAHDTLHPVRRQSFLAELIPNAVLEVIDEAGHLPTLETPEAVTEALGAWLAAPMVPR</sequence>
<proteinExistence type="predicted"/>
<dbReference type="PANTHER" id="PTHR43798">
    <property type="entry name" value="MONOACYLGLYCEROL LIPASE"/>
    <property type="match status" value="1"/>
</dbReference>
<dbReference type="eggNOG" id="COG2021">
    <property type="taxonomic scope" value="Bacteria"/>
</dbReference>
<evidence type="ECO:0000259" key="1">
    <source>
        <dbReference type="Pfam" id="PF12697"/>
    </source>
</evidence>
<gene>
    <name evidence="2" type="ORF">RISW2_02050</name>
</gene>
<dbReference type="EMBL" id="JAME01000011">
    <property type="protein sequence ID" value="ETX29214.1"/>
    <property type="molecule type" value="Genomic_DNA"/>
</dbReference>
<dbReference type="PRINTS" id="PR00111">
    <property type="entry name" value="ABHYDROLASE"/>
</dbReference>
<feature type="domain" description="AB hydrolase-1" evidence="1">
    <location>
        <begin position="5"/>
        <end position="223"/>
    </location>
</feature>
<dbReference type="GO" id="GO:0016787">
    <property type="term" value="F:hydrolase activity"/>
    <property type="evidence" value="ECO:0007669"/>
    <property type="project" value="UniProtKB-KW"/>
</dbReference>
<dbReference type="PATRIC" id="fig|1449351.3.peg.1814"/>
<keyword evidence="3" id="KW-1185">Reference proteome</keyword>
<dbReference type="OrthoDB" id="5491135at2"/>
<organism evidence="2 3">
    <name type="scientific">Roseivivax isoporae LMG 25204</name>
    <dbReference type="NCBI Taxonomy" id="1449351"/>
    <lineage>
        <taxon>Bacteria</taxon>
        <taxon>Pseudomonadati</taxon>
        <taxon>Pseudomonadota</taxon>
        <taxon>Alphaproteobacteria</taxon>
        <taxon>Rhodobacterales</taxon>
        <taxon>Roseobacteraceae</taxon>
        <taxon>Roseivivax</taxon>
    </lineage>
</organism>
<protein>
    <submittedName>
        <fullName evidence="2">Alpha/beta hydrolase</fullName>
    </submittedName>
</protein>
<dbReference type="STRING" id="1449351.RISW2_02050"/>
<evidence type="ECO:0000313" key="3">
    <source>
        <dbReference type="Proteomes" id="UP000023430"/>
    </source>
</evidence>
<dbReference type="Pfam" id="PF12697">
    <property type="entry name" value="Abhydrolase_6"/>
    <property type="match status" value="1"/>
</dbReference>
<evidence type="ECO:0000313" key="2">
    <source>
        <dbReference type="EMBL" id="ETX29214.1"/>
    </source>
</evidence>
<dbReference type="AlphaFoldDB" id="X7FAU9"/>
<dbReference type="Gene3D" id="3.40.50.1820">
    <property type="entry name" value="alpha/beta hydrolase"/>
    <property type="match status" value="1"/>
</dbReference>
<dbReference type="Proteomes" id="UP000023430">
    <property type="component" value="Unassembled WGS sequence"/>
</dbReference>
<dbReference type="InterPro" id="IPR000073">
    <property type="entry name" value="AB_hydrolase_1"/>
</dbReference>